<dbReference type="SUPFAM" id="SSF53335">
    <property type="entry name" value="S-adenosyl-L-methionine-dependent methyltransferases"/>
    <property type="match status" value="1"/>
</dbReference>
<dbReference type="Gene3D" id="3.40.50.150">
    <property type="entry name" value="Vaccinia Virus protein VP39"/>
    <property type="match status" value="1"/>
</dbReference>
<dbReference type="EMBL" id="JNBR01000092">
    <property type="protein sequence ID" value="OQR97960.1"/>
    <property type="molecule type" value="Genomic_DNA"/>
</dbReference>
<dbReference type="AlphaFoldDB" id="A0A1V9ZJF9"/>
<dbReference type="InterPro" id="IPR013216">
    <property type="entry name" value="Methyltransf_11"/>
</dbReference>
<comment type="caution">
    <text evidence="2">The sequence shown here is derived from an EMBL/GenBank/DDBJ whole genome shotgun (WGS) entry which is preliminary data.</text>
</comment>
<proteinExistence type="predicted"/>
<keyword evidence="2" id="KW-0489">Methyltransferase</keyword>
<evidence type="ECO:0000313" key="3">
    <source>
        <dbReference type="Proteomes" id="UP000243579"/>
    </source>
</evidence>
<dbReference type="Pfam" id="PF08241">
    <property type="entry name" value="Methyltransf_11"/>
    <property type="match status" value="1"/>
</dbReference>
<dbReference type="GO" id="GO:0032259">
    <property type="term" value="P:methylation"/>
    <property type="evidence" value="ECO:0007669"/>
    <property type="project" value="UniProtKB-KW"/>
</dbReference>
<dbReference type="STRING" id="1202772.A0A1V9ZJF9"/>
<sequence length="212" mass="23437">MNVQAAYTEWATIYDTNKNRTRDLEIAVGQSILADKLFAHILELGCGTGKNSVWLAPKCQRLTSVDLTESMLDVARTKVSAPHAKFVQADLLEPKWTFATGLVDLVTFSLVLEHIPELAPIFANVDALLAPGGYVYIGELHPFKQYAGTKACFKTDSGAEQIVTCFTHHTSDFVGAAKAVGWQLETMDEFFDDNDRTQIPRILGLLFRKAQA</sequence>
<dbReference type="CDD" id="cd02440">
    <property type="entry name" value="AdoMet_MTases"/>
    <property type="match status" value="1"/>
</dbReference>
<evidence type="ECO:0000259" key="1">
    <source>
        <dbReference type="Pfam" id="PF08241"/>
    </source>
</evidence>
<feature type="domain" description="Methyltransferase type 11" evidence="1">
    <location>
        <begin position="42"/>
        <end position="137"/>
    </location>
</feature>
<dbReference type="PANTHER" id="PTHR43861">
    <property type="entry name" value="TRANS-ACONITATE 2-METHYLTRANSFERASE-RELATED"/>
    <property type="match status" value="1"/>
</dbReference>
<accession>A0A1V9ZJF9</accession>
<dbReference type="GO" id="GO:0008757">
    <property type="term" value="F:S-adenosylmethionine-dependent methyltransferase activity"/>
    <property type="evidence" value="ECO:0007669"/>
    <property type="project" value="InterPro"/>
</dbReference>
<dbReference type="Proteomes" id="UP000243579">
    <property type="component" value="Unassembled WGS sequence"/>
</dbReference>
<keyword evidence="3" id="KW-1185">Reference proteome</keyword>
<organism evidence="2 3">
    <name type="scientific">Achlya hypogyna</name>
    <name type="common">Oomycete</name>
    <name type="synonym">Protoachlya hypogyna</name>
    <dbReference type="NCBI Taxonomy" id="1202772"/>
    <lineage>
        <taxon>Eukaryota</taxon>
        <taxon>Sar</taxon>
        <taxon>Stramenopiles</taxon>
        <taxon>Oomycota</taxon>
        <taxon>Saprolegniomycetes</taxon>
        <taxon>Saprolegniales</taxon>
        <taxon>Achlyaceae</taxon>
        <taxon>Achlya</taxon>
    </lineage>
</organism>
<gene>
    <name evidence="2" type="ORF">ACHHYP_09363</name>
</gene>
<protein>
    <submittedName>
        <fullName evidence="2">Methyltransferase type 11</fullName>
    </submittedName>
</protein>
<reference evidence="2 3" key="1">
    <citation type="journal article" date="2014" name="Genome Biol. Evol.">
        <title>The secreted proteins of Achlya hypogyna and Thraustotheca clavata identify the ancestral oomycete secretome and reveal gene acquisitions by horizontal gene transfer.</title>
        <authorList>
            <person name="Misner I."/>
            <person name="Blouin N."/>
            <person name="Leonard G."/>
            <person name="Richards T.A."/>
            <person name="Lane C.E."/>
        </authorList>
    </citation>
    <scope>NUCLEOTIDE SEQUENCE [LARGE SCALE GENOMIC DNA]</scope>
    <source>
        <strain evidence="2 3">ATCC 48635</strain>
    </source>
</reference>
<name>A0A1V9ZJF9_ACHHY</name>
<dbReference type="OrthoDB" id="66144at2759"/>
<dbReference type="InterPro" id="IPR029063">
    <property type="entry name" value="SAM-dependent_MTases_sf"/>
</dbReference>
<keyword evidence="2" id="KW-0808">Transferase</keyword>
<evidence type="ECO:0000313" key="2">
    <source>
        <dbReference type="EMBL" id="OQR97960.1"/>
    </source>
</evidence>